<comment type="caution">
    <text evidence="1">The sequence shown here is derived from an EMBL/GenBank/DDBJ whole genome shotgun (WGS) entry which is preliminary data.</text>
</comment>
<dbReference type="InterPro" id="IPR007357">
    <property type="entry name" value="PhrB-like"/>
</dbReference>
<dbReference type="Pfam" id="PF04244">
    <property type="entry name" value="DPRP"/>
    <property type="match status" value="1"/>
</dbReference>
<dbReference type="InterPro" id="IPR014729">
    <property type="entry name" value="Rossmann-like_a/b/a_fold"/>
</dbReference>
<name>A0ABU3DSD3_9FLAO</name>
<accession>A0ABU3DSD3</accession>
<keyword evidence="2" id="KW-1185">Reference proteome</keyword>
<reference evidence="1 2" key="1">
    <citation type="submission" date="2023-09" db="EMBL/GenBank/DDBJ databases">
        <authorList>
            <person name="Rey-Velasco X."/>
        </authorList>
    </citation>
    <scope>NUCLEOTIDE SEQUENCE [LARGE SCALE GENOMIC DNA]</scope>
    <source>
        <strain evidence="1 2">F225</strain>
    </source>
</reference>
<evidence type="ECO:0000313" key="1">
    <source>
        <dbReference type="EMBL" id="MDT0686616.1"/>
    </source>
</evidence>
<dbReference type="EMBL" id="JAVRHN010000006">
    <property type="protein sequence ID" value="MDT0686616.1"/>
    <property type="molecule type" value="Genomic_DNA"/>
</dbReference>
<dbReference type="Proteomes" id="UP001253848">
    <property type="component" value="Unassembled WGS sequence"/>
</dbReference>
<proteinExistence type="predicted"/>
<organism evidence="1 2">
    <name type="scientific">Autumnicola psychrophila</name>
    <dbReference type="NCBI Taxonomy" id="3075592"/>
    <lineage>
        <taxon>Bacteria</taxon>
        <taxon>Pseudomonadati</taxon>
        <taxon>Bacteroidota</taxon>
        <taxon>Flavobacteriia</taxon>
        <taxon>Flavobacteriales</taxon>
        <taxon>Flavobacteriaceae</taxon>
        <taxon>Autumnicola</taxon>
    </lineage>
</organism>
<protein>
    <submittedName>
        <fullName evidence="1">Cryptochrome/photolyase family protein</fullName>
    </submittedName>
</protein>
<dbReference type="RefSeq" id="WP_311499940.1">
    <property type="nucleotide sequence ID" value="NZ_JAVRHN010000006.1"/>
</dbReference>
<dbReference type="Gene3D" id="3.40.50.620">
    <property type="entry name" value="HUPs"/>
    <property type="match status" value="1"/>
</dbReference>
<sequence>MSTAKLIFPNQLFKSNPLFSIEGDFYLIEENLFFKQFKFHKQKIAFHRATIKFYQDFLLEKDFSVKYFESQQQEADIRQLIVHLNGWS</sequence>
<gene>
    <name evidence="1" type="ORF">RM541_09565</name>
</gene>
<evidence type="ECO:0000313" key="2">
    <source>
        <dbReference type="Proteomes" id="UP001253848"/>
    </source>
</evidence>